<dbReference type="InterPro" id="IPR021139">
    <property type="entry name" value="NYN"/>
</dbReference>
<name>A0A1V3FGK0_9BACL</name>
<dbReference type="PANTHER" id="PTHR35458">
    <property type="entry name" value="SLR0755 PROTEIN"/>
    <property type="match status" value="1"/>
</dbReference>
<feature type="domain" description="NYN" evidence="1">
    <location>
        <begin position="3"/>
        <end position="171"/>
    </location>
</feature>
<comment type="caution">
    <text evidence="2">The sequence shown here is derived from an EMBL/GenBank/DDBJ whole genome shotgun (WGS) entry which is preliminary data.</text>
</comment>
<keyword evidence="3" id="KW-1185">Reference proteome</keyword>
<proteinExistence type="predicted"/>
<dbReference type="InterPro" id="IPR047140">
    <property type="entry name" value="LabA"/>
</dbReference>
<dbReference type="Proteomes" id="UP000188458">
    <property type="component" value="Unassembled WGS sequence"/>
</dbReference>
<reference evidence="3" key="1">
    <citation type="submission" date="2016-11" db="EMBL/GenBank/DDBJ databases">
        <title>Draft genome sequence of Anoxybacillus sp. strain 103 isolated from the Qarvajar hot spring in Nagorno-Karabach.</title>
        <authorList>
            <person name="Hovhannisyan P."/>
            <person name="Panosyan H."/>
            <person name="Birkeland N.-K."/>
        </authorList>
    </citation>
    <scope>NUCLEOTIDE SEQUENCE [LARGE SCALE GENOMIC DNA]</scope>
    <source>
        <strain evidence="3">103</strain>
    </source>
</reference>
<gene>
    <name evidence="2" type="ORF">BO219_12445</name>
</gene>
<dbReference type="PANTHER" id="PTHR35458:SF8">
    <property type="entry name" value="SLR0650 PROTEIN"/>
    <property type="match status" value="1"/>
</dbReference>
<organism evidence="2 3">
    <name type="scientific">Anoxybacillus kestanbolensis</name>
    <dbReference type="NCBI Taxonomy" id="227476"/>
    <lineage>
        <taxon>Bacteria</taxon>
        <taxon>Bacillati</taxon>
        <taxon>Bacillota</taxon>
        <taxon>Bacilli</taxon>
        <taxon>Bacillales</taxon>
        <taxon>Anoxybacillaceae</taxon>
        <taxon>Anoxybacillus</taxon>
    </lineage>
</organism>
<dbReference type="Pfam" id="PF01936">
    <property type="entry name" value="NYN"/>
    <property type="match status" value="1"/>
</dbReference>
<protein>
    <recommendedName>
        <fullName evidence="1">NYN domain-containing protein</fullName>
    </recommendedName>
</protein>
<evidence type="ECO:0000313" key="3">
    <source>
        <dbReference type="Proteomes" id="UP000188458"/>
    </source>
</evidence>
<accession>A0A1V3FGK0</accession>
<evidence type="ECO:0000259" key="1">
    <source>
        <dbReference type="Pfam" id="PF01936"/>
    </source>
</evidence>
<dbReference type="EMBL" id="MQAD01000028">
    <property type="protein sequence ID" value="OOE00732.1"/>
    <property type="molecule type" value="Genomic_DNA"/>
</dbReference>
<evidence type="ECO:0000313" key="2">
    <source>
        <dbReference type="EMBL" id="OOE00732.1"/>
    </source>
</evidence>
<dbReference type="RefSeq" id="WP_077429751.1">
    <property type="nucleotide sequence ID" value="NZ_MQAD01000028.1"/>
</dbReference>
<dbReference type="AlphaFoldDB" id="A0A1V3FGK0"/>
<dbReference type="GO" id="GO:0004540">
    <property type="term" value="F:RNA nuclease activity"/>
    <property type="evidence" value="ECO:0007669"/>
    <property type="project" value="InterPro"/>
</dbReference>
<dbReference type="Gene3D" id="3.40.50.1010">
    <property type="entry name" value="5'-nuclease"/>
    <property type="match status" value="1"/>
</dbReference>
<sequence>MERVMIFIDGNNFYHAAKNYLNQSPKYKLEELCQNVTNKKPNRYLLRSYFYTVNEPHQQAIINALKKIPRISVNAEGYLKKNRIPGITFDPNDPSTYISEEKRTDINLTTDLLVGAYMNSYDTAIIFSADNDYLTPIKEIQKIGKIVELVITEGQPISENLRNTVDEVFELNEDDFKNCWNGTYISNRRQAQTTP</sequence>